<comment type="subcellular location">
    <subcellularLocation>
        <location evidence="1 9">Cell inner membrane</location>
        <topology evidence="1 9">Multi-pass membrane protein</topology>
    </subcellularLocation>
</comment>
<dbReference type="KEGG" id="mars:A8C75_17850"/>
<keyword evidence="7 9" id="KW-0472">Membrane</keyword>
<dbReference type="Pfam" id="PF04290">
    <property type="entry name" value="DctQ"/>
    <property type="match status" value="1"/>
</dbReference>
<feature type="transmembrane region" description="Helical" evidence="9">
    <location>
        <begin position="88"/>
        <end position="109"/>
    </location>
</feature>
<reference evidence="12" key="1">
    <citation type="submission" date="2016-05" db="EMBL/GenBank/DDBJ databases">
        <authorList>
            <person name="Baek K."/>
            <person name="Yang S.-J."/>
        </authorList>
    </citation>
    <scope>NUCLEOTIDE SEQUENCE [LARGE SCALE GENOMIC DNA]</scope>
    <source>
        <strain evidence="12">ST58-10</strain>
    </source>
</reference>
<feature type="transmembrane region" description="Helical" evidence="9">
    <location>
        <begin position="45"/>
        <end position="67"/>
    </location>
</feature>
<organism evidence="11 12">
    <name type="scientific">Marinobacterium aestuarii</name>
    <dbReference type="NCBI Taxonomy" id="1821621"/>
    <lineage>
        <taxon>Bacteria</taxon>
        <taxon>Pseudomonadati</taxon>
        <taxon>Pseudomonadota</taxon>
        <taxon>Gammaproteobacteria</taxon>
        <taxon>Oceanospirillales</taxon>
        <taxon>Oceanospirillaceae</taxon>
        <taxon>Marinobacterium</taxon>
    </lineage>
</organism>
<keyword evidence="5 9" id="KW-0812">Transmembrane</keyword>
<keyword evidence="6 9" id="KW-1133">Transmembrane helix</keyword>
<dbReference type="GO" id="GO:0005886">
    <property type="term" value="C:plasma membrane"/>
    <property type="evidence" value="ECO:0007669"/>
    <property type="project" value="UniProtKB-SubCell"/>
</dbReference>
<comment type="subunit">
    <text evidence="9">The complex comprises the extracytoplasmic solute receptor protein and the two transmembrane proteins.</text>
</comment>
<dbReference type="RefSeq" id="WP_067385502.1">
    <property type="nucleotide sequence ID" value="NZ_CP015839.1"/>
</dbReference>
<evidence type="ECO:0000256" key="5">
    <source>
        <dbReference type="ARBA" id="ARBA00022692"/>
    </source>
</evidence>
<dbReference type="STRING" id="1821621.A8C75_17850"/>
<evidence type="ECO:0000256" key="9">
    <source>
        <dbReference type="RuleBase" id="RU369079"/>
    </source>
</evidence>
<evidence type="ECO:0000256" key="8">
    <source>
        <dbReference type="ARBA" id="ARBA00038436"/>
    </source>
</evidence>
<sequence length="169" mass="18990">MIRLICRCISPANRLAGLLAMLLIVYITGHILLEIVMRLFGTSTFVLDEFIGYAVASMTFLGLGYALERGSLVRVNVLLDRLPARWHWLPDLISTLAALAAFAWLAWFWGQSVWRSYQRGTLSETLAETPLWIPEGMVLVGMLLLCLTLLSRALRLMSERAIPPNTRVS</sequence>
<dbReference type="InterPro" id="IPR007387">
    <property type="entry name" value="TRAP_DctQ"/>
</dbReference>
<evidence type="ECO:0000256" key="2">
    <source>
        <dbReference type="ARBA" id="ARBA00022448"/>
    </source>
</evidence>
<evidence type="ECO:0000313" key="11">
    <source>
        <dbReference type="EMBL" id="ANG64151.1"/>
    </source>
</evidence>
<dbReference type="PANTHER" id="PTHR35011:SF10">
    <property type="entry name" value="TRAP TRANSPORTER SMALL PERMEASE PROTEIN"/>
    <property type="match status" value="1"/>
</dbReference>
<evidence type="ECO:0000313" key="12">
    <source>
        <dbReference type="Proteomes" id="UP000078070"/>
    </source>
</evidence>
<comment type="similarity">
    <text evidence="8 9">Belongs to the TRAP transporter small permease family.</text>
</comment>
<dbReference type="GO" id="GO:0022857">
    <property type="term" value="F:transmembrane transporter activity"/>
    <property type="evidence" value="ECO:0007669"/>
    <property type="project" value="UniProtKB-UniRule"/>
</dbReference>
<evidence type="ECO:0000256" key="1">
    <source>
        <dbReference type="ARBA" id="ARBA00004429"/>
    </source>
</evidence>
<protein>
    <recommendedName>
        <fullName evidence="9">TRAP transporter small permease protein</fullName>
    </recommendedName>
</protein>
<keyword evidence="2 9" id="KW-0813">Transport</keyword>
<proteinExistence type="inferred from homology"/>
<dbReference type="InterPro" id="IPR055348">
    <property type="entry name" value="DctQ"/>
</dbReference>
<dbReference type="Proteomes" id="UP000078070">
    <property type="component" value="Chromosome"/>
</dbReference>
<feature type="domain" description="Tripartite ATP-independent periplasmic transporters DctQ component" evidence="10">
    <location>
        <begin position="27"/>
        <end position="157"/>
    </location>
</feature>
<dbReference type="EMBL" id="CP015839">
    <property type="protein sequence ID" value="ANG64151.1"/>
    <property type="molecule type" value="Genomic_DNA"/>
</dbReference>
<evidence type="ECO:0000256" key="4">
    <source>
        <dbReference type="ARBA" id="ARBA00022519"/>
    </source>
</evidence>
<comment type="function">
    <text evidence="9">Part of the tripartite ATP-independent periplasmic (TRAP) transport system.</text>
</comment>
<evidence type="ECO:0000256" key="6">
    <source>
        <dbReference type="ARBA" id="ARBA00022989"/>
    </source>
</evidence>
<accession>A0A1A9F2R2</accession>
<reference evidence="11 12" key="2">
    <citation type="journal article" date="2018" name="Int. J. Syst. Evol. Microbiol.">
        <title>Marinobacterium aestuarii sp. nov., a benzene-degrading marine bacterium isolated from estuary sediment.</title>
        <authorList>
            <person name="Bae S.S."/>
            <person name="Jung J."/>
            <person name="Chung D."/>
            <person name="Baek K."/>
        </authorList>
    </citation>
    <scope>NUCLEOTIDE SEQUENCE [LARGE SCALE GENOMIC DNA]</scope>
    <source>
        <strain evidence="11 12">ST58-10</strain>
    </source>
</reference>
<keyword evidence="4 9" id="KW-0997">Cell inner membrane</keyword>
<gene>
    <name evidence="11" type="ORF">A8C75_17850</name>
</gene>
<dbReference type="GO" id="GO:0015740">
    <property type="term" value="P:C4-dicarboxylate transport"/>
    <property type="evidence" value="ECO:0007669"/>
    <property type="project" value="TreeGrafter"/>
</dbReference>
<evidence type="ECO:0000256" key="7">
    <source>
        <dbReference type="ARBA" id="ARBA00023136"/>
    </source>
</evidence>
<dbReference type="PANTHER" id="PTHR35011">
    <property type="entry name" value="2,3-DIKETO-L-GULONATE TRAP TRANSPORTER SMALL PERMEASE PROTEIN YIAM"/>
    <property type="match status" value="1"/>
</dbReference>
<dbReference type="OrthoDB" id="9797534at2"/>
<evidence type="ECO:0000259" key="10">
    <source>
        <dbReference type="Pfam" id="PF04290"/>
    </source>
</evidence>
<evidence type="ECO:0000256" key="3">
    <source>
        <dbReference type="ARBA" id="ARBA00022475"/>
    </source>
</evidence>
<keyword evidence="3" id="KW-1003">Cell membrane</keyword>
<name>A0A1A9F2R2_9GAMM</name>
<feature type="transmembrane region" description="Helical" evidence="9">
    <location>
        <begin position="129"/>
        <end position="150"/>
    </location>
</feature>
<dbReference type="AlphaFoldDB" id="A0A1A9F2R2"/>
<keyword evidence="12" id="KW-1185">Reference proteome</keyword>
<feature type="transmembrane region" description="Helical" evidence="9">
    <location>
        <begin position="12"/>
        <end position="33"/>
    </location>
</feature>